<keyword evidence="6" id="KW-1185">Reference proteome</keyword>
<dbReference type="InterPro" id="IPR009057">
    <property type="entry name" value="Homeodomain-like_sf"/>
</dbReference>
<dbReference type="InterPro" id="IPR010499">
    <property type="entry name" value="AraC_E-bd"/>
</dbReference>
<dbReference type="Pfam" id="PF06445">
    <property type="entry name" value="GyrI-like"/>
    <property type="match status" value="1"/>
</dbReference>
<dbReference type="Proteomes" id="UP000050417">
    <property type="component" value="Unassembled WGS sequence"/>
</dbReference>
<evidence type="ECO:0000256" key="3">
    <source>
        <dbReference type="ARBA" id="ARBA00023163"/>
    </source>
</evidence>
<keyword evidence="2" id="KW-0238">DNA-binding</keyword>
<dbReference type="InterPro" id="IPR029442">
    <property type="entry name" value="GyrI-like"/>
</dbReference>
<dbReference type="SUPFAM" id="SSF46689">
    <property type="entry name" value="Homeodomain-like"/>
    <property type="match status" value="2"/>
</dbReference>
<organism evidence="5 6">
    <name type="scientific">Ornatilinea apprima</name>
    <dbReference type="NCBI Taxonomy" id="1134406"/>
    <lineage>
        <taxon>Bacteria</taxon>
        <taxon>Bacillati</taxon>
        <taxon>Chloroflexota</taxon>
        <taxon>Anaerolineae</taxon>
        <taxon>Anaerolineales</taxon>
        <taxon>Anaerolineaceae</taxon>
        <taxon>Ornatilinea</taxon>
    </lineage>
</organism>
<dbReference type="PATRIC" id="fig|1134406.4.peg.406"/>
<dbReference type="GO" id="GO:0043565">
    <property type="term" value="F:sequence-specific DNA binding"/>
    <property type="evidence" value="ECO:0007669"/>
    <property type="project" value="InterPro"/>
</dbReference>
<dbReference type="PROSITE" id="PS01124">
    <property type="entry name" value="HTH_ARAC_FAMILY_2"/>
    <property type="match status" value="1"/>
</dbReference>
<feature type="domain" description="HTH araC/xylS-type" evidence="4">
    <location>
        <begin position="15"/>
        <end position="113"/>
    </location>
</feature>
<dbReference type="Gene3D" id="3.20.80.10">
    <property type="entry name" value="Regulatory factor, effector binding domain"/>
    <property type="match status" value="1"/>
</dbReference>
<evidence type="ECO:0000259" key="4">
    <source>
        <dbReference type="PROSITE" id="PS01124"/>
    </source>
</evidence>
<keyword evidence="3" id="KW-0804">Transcription</keyword>
<evidence type="ECO:0000313" key="5">
    <source>
        <dbReference type="EMBL" id="KPL71355.1"/>
    </source>
</evidence>
<evidence type="ECO:0000256" key="1">
    <source>
        <dbReference type="ARBA" id="ARBA00023015"/>
    </source>
</evidence>
<dbReference type="STRING" id="1134406.ADN00_16740"/>
<dbReference type="SUPFAM" id="SSF55136">
    <property type="entry name" value="Probable bacterial effector-binding domain"/>
    <property type="match status" value="1"/>
</dbReference>
<accession>A0A0P6WY64</accession>
<dbReference type="AlphaFoldDB" id="A0A0P6WY64"/>
<dbReference type="Gene3D" id="1.10.10.60">
    <property type="entry name" value="Homeodomain-like"/>
    <property type="match status" value="2"/>
</dbReference>
<dbReference type="PRINTS" id="PR00032">
    <property type="entry name" value="HTHARAC"/>
</dbReference>
<name>A0A0P6WY64_9CHLR</name>
<gene>
    <name evidence="5" type="ORF">ADN00_16740</name>
</gene>
<dbReference type="PANTHER" id="PTHR40055:SF1">
    <property type="entry name" value="TRANSCRIPTIONAL REGULATOR YGIV-RELATED"/>
    <property type="match status" value="1"/>
</dbReference>
<dbReference type="InterPro" id="IPR020449">
    <property type="entry name" value="Tscrpt_reg_AraC-type_HTH"/>
</dbReference>
<dbReference type="PANTHER" id="PTHR40055">
    <property type="entry name" value="TRANSCRIPTIONAL REGULATOR YGIV-RELATED"/>
    <property type="match status" value="1"/>
</dbReference>
<keyword evidence="1" id="KW-0805">Transcription regulation</keyword>
<sequence>MNQSAPRDEYDQRIRQVMDYVNRHLDQPLLLDSLAGEAGFSPYHFHRIFSAMVGETPADYVNRLRLERAANLLLKSEQPVTEIALACGFSSPAVFARGFKQRFGVTASQYRRDRGQSSRMGVHPMAQPEQHLPVLDVRVRELAVVPVIYVASMEGYKREKICAAWLRLQKWASVRGLISEQTRSIGLSFDDPAITPANRCQYFACLSVPHKVVTNQRIGYMEIAGGLYAVGRATCSREGIRWVYATLFGEWLPSSGFQPAVQPPYEVYLQTPETHPQGLFEIEVCIPVVEL</sequence>
<dbReference type="OrthoDB" id="161473at2"/>
<reference evidence="5 6" key="1">
    <citation type="submission" date="2015-07" db="EMBL/GenBank/DDBJ databases">
        <title>Genome sequence of Ornatilinea apprima DSM 23815.</title>
        <authorList>
            <person name="Hemp J."/>
            <person name="Ward L.M."/>
            <person name="Pace L.A."/>
            <person name="Fischer W.W."/>
        </authorList>
    </citation>
    <scope>NUCLEOTIDE SEQUENCE [LARGE SCALE GENOMIC DNA]</scope>
    <source>
        <strain evidence="5 6">P3M-1</strain>
    </source>
</reference>
<protein>
    <recommendedName>
        <fullName evidence="4">HTH araC/xylS-type domain-containing protein</fullName>
    </recommendedName>
</protein>
<evidence type="ECO:0000256" key="2">
    <source>
        <dbReference type="ARBA" id="ARBA00023125"/>
    </source>
</evidence>
<proteinExistence type="predicted"/>
<evidence type="ECO:0000313" key="6">
    <source>
        <dbReference type="Proteomes" id="UP000050417"/>
    </source>
</evidence>
<dbReference type="RefSeq" id="WP_075064197.1">
    <property type="nucleotide sequence ID" value="NZ_LGCL01000041.1"/>
</dbReference>
<dbReference type="PROSITE" id="PS00041">
    <property type="entry name" value="HTH_ARAC_FAMILY_1"/>
    <property type="match status" value="1"/>
</dbReference>
<dbReference type="InterPro" id="IPR050908">
    <property type="entry name" value="SmbC-like"/>
</dbReference>
<dbReference type="GO" id="GO:0003700">
    <property type="term" value="F:DNA-binding transcription factor activity"/>
    <property type="evidence" value="ECO:0007669"/>
    <property type="project" value="InterPro"/>
</dbReference>
<dbReference type="InterPro" id="IPR018062">
    <property type="entry name" value="HTH_AraC-typ_CS"/>
</dbReference>
<dbReference type="InterPro" id="IPR018060">
    <property type="entry name" value="HTH_AraC"/>
</dbReference>
<comment type="caution">
    <text evidence="5">The sequence shown here is derived from an EMBL/GenBank/DDBJ whole genome shotgun (WGS) entry which is preliminary data.</text>
</comment>
<dbReference type="SMART" id="SM00342">
    <property type="entry name" value="HTH_ARAC"/>
    <property type="match status" value="1"/>
</dbReference>
<dbReference type="EMBL" id="LGCL01000041">
    <property type="protein sequence ID" value="KPL71355.1"/>
    <property type="molecule type" value="Genomic_DNA"/>
</dbReference>
<dbReference type="SMART" id="SM00871">
    <property type="entry name" value="AraC_E_bind"/>
    <property type="match status" value="1"/>
</dbReference>
<dbReference type="Pfam" id="PF12833">
    <property type="entry name" value="HTH_18"/>
    <property type="match status" value="1"/>
</dbReference>
<dbReference type="InterPro" id="IPR011256">
    <property type="entry name" value="Reg_factor_effector_dom_sf"/>
</dbReference>